<protein>
    <submittedName>
        <fullName evidence="1">Uncharacterized protein</fullName>
    </submittedName>
</protein>
<keyword evidence="2" id="KW-1185">Reference proteome</keyword>
<dbReference type="AlphaFoldDB" id="A0A504YWX2"/>
<reference evidence="1 2" key="1">
    <citation type="submission" date="2019-04" db="EMBL/GenBank/DDBJ databases">
        <title>Annotation for the trematode Fasciola gigantica.</title>
        <authorList>
            <person name="Choi Y.-J."/>
        </authorList>
    </citation>
    <scope>NUCLEOTIDE SEQUENCE [LARGE SCALE GENOMIC DNA]</scope>
    <source>
        <strain evidence="1">Uganda_cow_1</strain>
    </source>
</reference>
<organism evidence="1 2">
    <name type="scientific">Fasciola gigantica</name>
    <name type="common">Giant liver fluke</name>
    <dbReference type="NCBI Taxonomy" id="46835"/>
    <lineage>
        <taxon>Eukaryota</taxon>
        <taxon>Metazoa</taxon>
        <taxon>Spiralia</taxon>
        <taxon>Lophotrochozoa</taxon>
        <taxon>Platyhelminthes</taxon>
        <taxon>Trematoda</taxon>
        <taxon>Digenea</taxon>
        <taxon>Plagiorchiida</taxon>
        <taxon>Echinostomata</taxon>
        <taxon>Echinostomatoidea</taxon>
        <taxon>Fasciolidae</taxon>
        <taxon>Fasciola</taxon>
    </lineage>
</organism>
<dbReference type="EMBL" id="SUNJ01002446">
    <property type="protein sequence ID" value="TPP65974.1"/>
    <property type="molecule type" value="Genomic_DNA"/>
</dbReference>
<name>A0A504YWX2_FASGI</name>
<proteinExistence type="predicted"/>
<sequence length="31" mass="3362">MFIASFCSQDGSSGLRMSQVPLPSVALTFRK</sequence>
<dbReference type="Proteomes" id="UP000316759">
    <property type="component" value="Unassembled WGS sequence"/>
</dbReference>
<evidence type="ECO:0000313" key="1">
    <source>
        <dbReference type="EMBL" id="TPP65974.1"/>
    </source>
</evidence>
<comment type="caution">
    <text evidence="1">The sequence shown here is derived from an EMBL/GenBank/DDBJ whole genome shotgun (WGS) entry which is preliminary data.</text>
</comment>
<accession>A0A504YWX2</accession>
<gene>
    <name evidence="1" type="ORF">FGIG_01082</name>
</gene>
<evidence type="ECO:0000313" key="2">
    <source>
        <dbReference type="Proteomes" id="UP000316759"/>
    </source>
</evidence>